<dbReference type="EMBL" id="CP002305">
    <property type="protein sequence ID" value="ADQ18477.1"/>
    <property type="molecule type" value="Genomic_DNA"/>
</dbReference>
<sequence length="106" mass="12021">MKVQKYILRLLSLIMLMCVMTTHQASAMSKQQVCTADQEQPVFKELSHGTTVPHYDFSFGVYDHFFVENSSITFPESISLPGKDFSDPQNSYLAKLLEHHIAINAP</sequence>
<name>E4RRE4_LEAB4</name>
<keyword evidence="1" id="KW-0732">Signal</keyword>
<reference evidence="2 3" key="2">
    <citation type="journal article" date="2011" name="Stand. Genomic Sci.">
        <title>Complete genome sequence of Leadbetterella byssophila type strain (4M15).</title>
        <authorList>
            <person name="Abt B."/>
            <person name="Teshima H."/>
            <person name="Lucas S."/>
            <person name="Lapidus A."/>
            <person name="Del Rio T.G."/>
            <person name="Nolan M."/>
            <person name="Tice H."/>
            <person name="Cheng J.F."/>
            <person name="Pitluck S."/>
            <person name="Liolios K."/>
            <person name="Pagani I."/>
            <person name="Ivanova N."/>
            <person name="Mavromatis K."/>
            <person name="Pati A."/>
            <person name="Tapia R."/>
            <person name="Han C."/>
            <person name="Goodwin L."/>
            <person name="Chen A."/>
            <person name="Palaniappan K."/>
            <person name="Land M."/>
            <person name="Hauser L."/>
            <person name="Chang Y.J."/>
            <person name="Jeffries C.D."/>
            <person name="Rohde M."/>
            <person name="Goker M."/>
            <person name="Tindall B.J."/>
            <person name="Detter J.C."/>
            <person name="Woyke T."/>
            <person name="Bristow J."/>
            <person name="Eisen J.A."/>
            <person name="Markowitz V."/>
            <person name="Hugenholtz P."/>
            <person name="Klenk H.P."/>
            <person name="Kyrpides N.C."/>
        </authorList>
    </citation>
    <scope>NUCLEOTIDE SEQUENCE [LARGE SCALE GENOMIC DNA]</scope>
    <source>
        <strain evidence="3">DSM 17132 / JCM 16389 / KACC 11308 / NBRC 106382 / 4M15</strain>
    </source>
</reference>
<accession>E4RRE4</accession>
<dbReference type="Proteomes" id="UP000007435">
    <property type="component" value="Chromosome"/>
</dbReference>
<proteinExistence type="predicted"/>
<dbReference type="KEGG" id="lby:Lbys_2815"/>
<dbReference type="RefSeq" id="WP_013409509.1">
    <property type="nucleotide sequence ID" value="NC_014655.1"/>
</dbReference>
<protein>
    <submittedName>
        <fullName evidence="2">tRNA delta(2)-isopentenylpyrophosphate transferase</fullName>
    </submittedName>
</protein>
<feature type="signal peptide" evidence="1">
    <location>
        <begin position="1"/>
        <end position="27"/>
    </location>
</feature>
<dbReference type="GO" id="GO:0016740">
    <property type="term" value="F:transferase activity"/>
    <property type="evidence" value="ECO:0007669"/>
    <property type="project" value="UniProtKB-KW"/>
</dbReference>
<evidence type="ECO:0000256" key="1">
    <source>
        <dbReference type="SAM" id="SignalP"/>
    </source>
</evidence>
<dbReference type="STRING" id="649349.Lbys_2815"/>
<organism evidence="2 3">
    <name type="scientific">Leadbetterella byssophila (strain DSM 17132 / JCM 16389 / KACC 11308 / NBRC 106382 / 4M15)</name>
    <dbReference type="NCBI Taxonomy" id="649349"/>
    <lineage>
        <taxon>Bacteria</taxon>
        <taxon>Pseudomonadati</taxon>
        <taxon>Bacteroidota</taxon>
        <taxon>Cytophagia</taxon>
        <taxon>Cytophagales</taxon>
        <taxon>Leadbetterellaceae</taxon>
        <taxon>Leadbetterella</taxon>
    </lineage>
</organism>
<dbReference type="HOGENOM" id="CLU_2219825_0_0_10"/>
<dbReference type="AlphaFoldDB" id="E4RRE4"/>
<gene>
    <name evidence="2" type="ordered locus">Lbys_2815</name>
</gene>
<evidence type="ECO:0000313" key="2">
    <source>
        <dbReference type="EMBL" id="ADQ18477.1"/>
    </source>
</evidence>
<evidence type="ECO:0000313" key="3">
    <source>
        <dbReference type="Proteomes" id="UP000007435"/>
    </source>
</evidence>
<reference key="1">
    <citation type="submission" date="2010-11" db="EMBL/GenBank/DDBJ databases">
        <title>The complete genome of Leadbetterella byssophila DSM 17132.</title>
        <authorList>
            <consortium name="US DOE Joint Genome Institute (JGI-PGF)"/>
            <person name="Lucas S."/>
            <person name="Copeland A."/>
            <person name="Lapidus A."/>
            <person name="Glavina del Rio T."/>
            <person name="Dalin E."/>
            <person name="Tice H."/>
            <person name="Bruce D."/>
            <person name="Goodwin L."/>
            <person name="Pitluck S."/>
            <person name="Kyrpides N."/>
            <person name="Mavromatis K."/>
            <person name="Ivanova N."/>
            <person name="Teshima H."/>
            <person name="Brettin T."/>
            <person name="Detter J.C."/>
            <person name="Han C."/>
            <person name="Tapia R."/>
            <person name="Land M."/>
            <person name="Hauser L."/>
            <person name="Markowitz V."/>
            <person name="Cheng J.-F."/>
            <person name="Hugenholtz P."/>
            <person name="Woyke T."/>
            <person name="Wu D."/>
            <person name="Tindall B."/>
            <person name="Pomrenke H.G."/>
            <person name="Brambilla E."/>
            <person name="Klenk H.-P."/>
            <person name="Eisen J.A."/>
        </authorList>
    </citation>
    <scope>NUCLEOTIDE SEQUENCE [LARGE SCALE GENOMIC DNA]</scope>
    <source>
        <strain>DSM 17132</strain>
    </source>
</reference>
<feature type="chain" id="PRO_5003186875" evidence="1">
    <location>
        <begin position="28"/>
        <end position="106"/>
    </location>
</feature>
<keyword evidence="3" id="KW-1185">Reference proteome</keyword>
<keyword evidence="2" id="KW-0808">Transferase</keyword>